<evidence type="ECO:0000313" key="2">
    <source>
        <dbReference type="Proteomes" id="UP000265443"/>
    </source>
</evidence>
<dbReference type="Proteomes" id="UP000265443">
    <property type="component" value="Unassembled WGS sequence"/>
</dbReference>
<dbReference type="EMBL" id="QWKY01000065">
    <property type="protein sequence ID" value="RIH75835.1"/>
    <property type="molecule type" value="Genomic_DNA"/>
</dbReference>
<comment type="caution">
    <text evidence="1">The sequence shown here is derived from an EMBL/GenBank/DDBJ whole genome shotgun (WGS) entry which is preliminary data.</text>
</comment>
<name>A0ABX9MJ28_9DEIN</name>
<organism evidence="1 2">
    <name type="scientific">Meiothermus hypogaeus</name>
    <dbReference type="NCBI Taxonomy" id="884155"/>
    <lineage>
        <taxon>Bacteria</taxon>
        <taxon>Thermotogati</taxon>
        <taxon>Deinococcota</taxon>
        <taxon>Deinococci</taxon>
        <taxon>Thermales</taxon>
        <taxon>Thermaceae</taxon>
        <taxon>Meiothermus</taxon>
    </lineage>
</organism>
<proteinExistence type="predicted"/>
<keyword evidence="2" id="KW-1185">Reference proteome</keyword>
<sequence length="300" mass="33103">MQIGDVYIFAGSGIGTGGAVSENRGLLEHISPALMGYLLSFLPQHDPLAESVPGGLLTSELVERLRGDNFCGYALARFSGEERGWLAFYRGRLLEAWRQTTYGHLCGTVAYRALQRELGQGTLSLYRLQPDDLPALVALTQGLSRITAMAANSVVVSDLVDSLVQEQFTGALVLEDGLVGRAWFFARGKRLFGGELPTEFREGHLHLVQAPSKAPPDLLEQARQEDQEQRAIRLSVVWNAAQEVLKEYMGRGAPSALERLRSIHTTDDPASLEKALRRWMSESLEPNAATLFDRLLRPTL</sequence>
<protein>
    <submittedName>
        <fullName evidence="1">Uncharacterized protein</fullName>
    </submittedName>
</protein>
<accession>A0ABX9MJ28</accession>
<gene>
    <name evidence="1" type="ORF">Mhypo_02749</name>
</gene>
<reference evidence="1 2" key="1">
    <citation type="submission" date="2018-08" db="EMBL/GenBank/DDBJ databases">
        <title>Meiothermus hypogaeus DSM 23238 genome sequencing project.</title>
        <authorList>
            <person name="Da Costa M.S."/>
            <person name="Albuquerque L."/>
            <person name="Raposo P."/>
            <person name="Froufe H.J.C."/>
            <person name="Barroso C.S."/>
            <person name="Egas C."/>
        </authorList>
    </citation>
    <scope>NUCLEOTIDE SEQUENCE [LARGE SCALE GENOMIC DNA]</scope>
    <source>
        <strain evidence="1 2">DSM 23238</strain>
    </source>
</reference>
<evidence type="ECO:0000313" key="1">
    <source>
        <dbReference type="EMBL" id="RIH75835.1"/>
    </source>
</evidence>